<accession>L7E4X8</accession>
<dbReference type="AlphaFoldDB" id="L7E4X8"/>
<dbReference type="RefSeq" id="WP_002737126.1">
    <property type="nucleotide sequence ID" value="NZ_ANKQ01000002.1"/>
</dbReference>
<comment type="caution">
    <text evidence="1">The sequence shown here is derived from an EMBL/GenBank/DDBJ whole genome shotgun (WGS) entry which is preliminary data.</text>
</comment>
<dbReference type="PATRIC" id="fig|1134457.3.peg.3613"/>
<reference evidence="1 2" key="1">
    <citation type="journal article" date="2013" name="Genome Announc.">
        <title>Whole-Genome Sequence of Microcystis aeruginosa TAIHU98, a Nontoxic Bloom-Forming Strain Isolated from Taihu Lake, China.</title>
        <authorList>
            <person name="Yang C."/>
            <person name="Zhang W."/>
            <person name="Ren M."/>
            <person name="Song L."/>
            <person name="Li T."/>
            <person name="Zhao J."/>
        </authorList>
    </citation>
    <scope>NUCLEOTIDE SEQUENCE [LARGE SCALE GENOMIC DNA]</scope>
    <source>
        <strain evidence="1 2">TAIHU98</strain>
    </source>
</reference>
<dbReference type="EMBL" id="ANKQ01000002">
    <property type="protein sequence ID" value="ELP54515.1"/>
    <property type="molecule type" value="Genomic_DNA"/>
</dbReference>
<protein>
    <submittedName>
        <fullName evidence="1">Uncharacterized protein</fullName>
    </submittedName>
</protein>
<dbReference type="Proteomes" id="UP000010932">
    <property type="component" value="Unassembled WGS sequence"/>
</dbReference>
<evidence type="ECO:0000313" key="1">
    <source>
        <dbReference type="EMBL" id="ELP54515.1"/>
    </source>
</evidence>
<sequence length="108" mass="12564">MIVEDYLSSLNIQTLYPSIDNLSSWQQLVNKIGIAWYLFPDIYEAASKNEELLEKVNLTVAECEELNLQYSAKREQVFSRFIASVLLEERRAGNIPAWEGIRIVRERI</sequence>
<gene>
    <name evidence="1" type="ORF">O53_3335</name>
</gene>
<evidence type="ECO:0000313" key="2">
    <source>
        <dbReference type="Proteomes" id="UP000010932"/>
    </source>
</evidence>
<organism evidence="1 2">
    <name type="scientific">Microcystis aeruginosa TAIHU98</name>
    <dbReference type="NCBI Taxonomy" id="1134457"/>
    <lineage>
        <taxon>Bacteria</taxon>
        <taxon>Bacillati</taxon>
        <taxon>Cyanobacteriota</taxon>
        <taxon>Cyanophyceae</taxon>
        <taxon>Oscillatoriophycideae</taxon>
        <taxon>Chroococcales</taxon>
        <taxon>Microcystaceae</taxon>
        <taxon>Microcystis</taxon>
    </lineage>
</organism>
<proteinExistence type="predicted"/>
<name>L7E4X8_MICAE</name>